<dbReference type="STRING" id="32473.ENSXCOP00000002304"/>
<dbReference type="GO" id="GO:0016020">
    <property type="term" value="C:membrane"/>
    <property type="evidence" value="ECO:0007669"/>
    <property type="project" value="UniProtKB-SubCell"/>
</dbReference>
<accession>A0A3B5L3F2</accession>
<keyword evidence="8" id="KW-1185">Reference proteome</keyword>
<evidence type="ECO:0008006" key="9">
    <source>
        <dbReference type="Google" id="ProtNLM"/>
    </source>
</evidence>
<evidence type="ECO:0000256" key="6">
    <source>
        <dbReference type="ARBA" id="ARBA00023180"/>
    </source>
</evidence>
<dbReference type="GO" id="GO:0006622">
    <property type="term" value="P:protein targeting to lysosome"/>
    <property type="evidence" value="ECO:0007669"/>
    <property type="project" value="TreeGrafter"/>
</dbReference>
<dbReference type="Ensembl" id="ENSXCOT00000002338.1">
    <property type="protein sequence ID" value="ENSXCOP00000002304.1"/>
    <property type="gene ID" value="ENSXCOG00000001846.1"/>
</dbReference>
<keyword evidence="6" id="KW-0325">Glycoprotein</keyword>
<evidence type="ECO:0000256" key="3">
    <source>
        <dbReference type="ARBA" id="ARBA00022692"/>
    </source>
</evidence>
<reference evidence="7" key="1">
    <citation type="submission" date="2025-08" db="UniProtKB">
        <authorList>
            <consortium name="Ensembl"/>
        </authorList>
    </citation>
    <scope>IDENTIFICATION</scope>
</reference>
<dbReference type="GO" id="GO:0005044">
    <property type="term" value="F:scavenger receptor activity"/>
    <property type="evidence" value="ECO:0007669"/>
    <property type="project" value="TreeGrafter"/>
</dbReference>
<dbReference type="GO" id="GO:0005737">
    <property type="term" value="C:cytoplasm"/>
    <property type="evidence" value="ECO:0007669"/>
    <property type="project" value="TreeGrafter"/>
</dbReference>
<dbReference type="GO" id="GO:0006898">
    <property type="term" value="P:receptor-mediated endocytosis"/>
    <property type="evidence" value="ECO:0007669"/>
    <property type="project" value="TreeGrafter"/>
</dbReference>
<evidence type="ECO:0000256" key="4">
    <source>
        <dbReference type="ARBA" id="ARBA00022989"/>
    </source>
</evidence>
<name>A0A3B5L3F2_9TELE</name>
<dbReference type="Pfam" id="PF01130">
    <property type="entry name" value="CD36"/>
    <property type="match status" value="1"/>
</dbReference>
<dbReference type="PANTHER" id="PTHR11923">
    <property type="entry name" value="SCAVENGER RECEPTOR CLASS B TYPE-1 SR-B1"/>
    <property type="match status" value="1"/>
</dbReference>
<evidence type="ECO:0000313" key="8">
    <source>
        <dbReference type="Proteomes" id="UP000261380"/>
    </source>
</evidence>
<organism evidence="7 8">
    <name type="scientific">Xiphophorus couchianus</name>
    <name type="common">Monterrey platyfish</name>
    <dbReference type="NCBI Taxonomy" id="32473"/>
    <lineage>
        <taxon>Eukaryota</taxon>
        <taxon>Metazoa</taxon>
        <taxon>Chordata</taxon>
        <taxon>Craniata</taxon>
        <taxon>Vertebrata</taxon>
        <taxon>Euteleostomi</taxon>
        <taxon>Actinopterygii</taxon>
        <taxon>Neopterygii</taxon>
        <taxon>Teleostei</taxon>
        <taxon>Neoteleostei</taxon>
        <taxon>Acanthomorphata</taxon>
        <taxon>Ovalentaria</taxon>
        <taxon>Atherinomorphae</taxon>
        <taxon>Cyprinodontiformes</taxon>
        <taxon>Poeciliidae</taxon>
        <taxon>Poeciliinae</taxon>
        <taxon>Xiphophorus</taxon>
    </lineage>
</organism>
<evidence type="ECO:0000313" key="7">
    <source>
        <dbReference type="Ensembl" id="ENSXCOP00000002304.1"/>
    </source>
</evidence>
<keyword evidence="4" id="KW-1133">Transmembrane helix</keyword>
<dbReference type="PRINTS" id="PR01609">
    <property type="entry name" value="CD36FAMILY"/>
</dbReference>
<keyword evidence="5" id="KW-0472">Membrane</keyword>
<comment type="similarity">
    <text evidence="2">Belongs to the CD36 family.</text>
</comment>
<proteinExistence type="inferred from homology"/>
<reference evidence="7" key="2">
    <citation type="submission" date="2025-09" db="UniProtKB">
        <authorList>
            <consortium name="Ensembl"/>
        </authorList>
    </citation>
    <scope>IDENTIFICATION</scope>
</reference>
<evidence type="ECO:0000256" key="2">
    <source>
        <dbReference type="ARBA" id="ARBA00010532"/>
    </source>
</evidence>
<protein>
    <recommendedName>
        <fullName evidence="9">Scavenger receptor class B, member 1</fullName>
    </recommendedName>
</protein>
<evidence type="ECO:0000256" key="5">
    <source>
        <dbReference type="ARBA" id="ARBA00023136"/>
    </source>
</evidence>
<evidence type="ECO:0000256" key="1">
    <source>
        <dbReference type="ARBA" id="ARBA00004370"/>
    </source>
</evidence>
<dbReference type="Proteomes" id="UP000261380">
    <property type="component" value="Unplaced"/>
</dbReference>
<dbReference type="PANTHER" id="PTHR11923:SF94">
    <property type="entry name" value="LYSOSOME MEMBRANE PROTEIN 2"/>
    <property type="match status" value="1"/>
</dbReference>
<dbReference type="InterPro" id="IPR002159">
    <property type="entry name" value="CD36_fam"/>
</dbReference>
<comment type="subcellular location">
    <subcellularLocation>
        <location evidence="1">Membrane</location>
    </subcellularLocation>
</comment>
<dbReference type="AlphaFoldDB" id="A0A3B5L3F2"/>
<dbReference type="GeneTree" id="ENSGT00940000153372"/>
<sequence>MYPSIFYFSNTLAEIVLVEGSRVFESWKSPPPPVFMEFFFFNVTNVEEVLNGEKPEVNQIGPYTYREYRYKDNVTMLDNNTKVSAYNAKSFVFLGDKSVGDPDVDNITTVNIPIWSFFLNFMIKGTKSRLFTTRSVQELLWGYEDALLDRIASSGTDVERVFGLMYKVCTGLTEKKDNNNDKSSSVF</sequence>
<keyword evidence="3" id="KW-0812">Transmembrane</keyword>